<gene>
    <name evidence="2" type="primary">NYs-1_175R</name>
    <name evidence="2" type="ORF">PBCVNYs1_175R</name>
</gene>
<organism evidence="2">
    <name type="scientific">Paramecium bursaria Chlorella virus NYs1</name>
    <dbReference type="NCBI Taxonomy" id="83442"/>
    <lineage>
        <taxon>Viruses</taxon>
        <taxon>Varidnaviria</taxon>
        <taxon>Bamfordvirae</taxon>
        <taxon>Nucleocytoviricota</taxon>
        <taxon>Megaviricetes</taxon>
        <taxon>Algavirales</taxon>
        <taxon>Phycodnaviridae</taxon>
        <taxon>Chlorovirus</taxon>
        <taxon>Chlorovirus newyorkense</taxon>
    </lineage>
</organism>
<evidence type="ECO:0000313" key="2">
    <source>
        <dbReference type="EMBL" id="AGE58625.1"/>
    </source>
</evidence>
<feature type="non-terminal residue" evidence="2">
    <location>
        <position position="1"/>
    </location>
</feature>
<reference evidence="2" key="1">
    <citation type="submission" date="2012-10" db="EMBL/GenBank/DDBJ databases">
        <title>Towards defining the chloroviruses: a genomic journey through a genus of large DNA viruses.</title>
        <authorList>
            <person name="Jeanniard A."/>
            <person name="Dunigan D.D."/>
            <person name="Gurnon J.R."/>
            <person name="Agarkova I."/>
            <person name="Kang M."/>
            <person name="Vitek J."/>
            <person name="Duncan G."/>
            <person name="McClung O.W."/>
            <person name="Larsen M."/>
            <person name="Claverie J.-M."/>
            <person name="Van Etten J.L."/>
            <person name="Blanc G."/>
        </authorList>
    </citation>
    <scope>NUCLEOTIDE SEQUENCE</scope>
</reference>
<dbReference type="GeneID" id="40525489"/>
<evidence type="ECO:0000259" key="1">
    <source>
        <dbReference type="Pfam" id="PF11962"/>
    </source>
</evidence>
<name>M1IJH6_9PHYC</name>
<proteinExistence type="predicted"/>
<dbReference type="EMBL" id="JX997183">
    <property type="protein sequence ID" value="AGE58625.1"/>
    <property type="molecule type" value="Genomic_DNA"/>
</dbReference>
<feature type="domain" description="Peptidase G2 IMC autoproteolytic cleavage" evidence="1">
    <location>
        <begin position="503"/>
        <end position="746"/>
    </location>
</feature>
<accession>M1IJH6</accession>
<dbReference type="InterPro" id="IPR021865">
    <property type="entry name" value="Peptidase_G2"/>
</dbReference>
<dbReference type="RefSeq" id="YP_009665270.1">
    <property type="nucleotide sequence ID" value="NC_043235.1"/>
</dbReference>
<protein>
    <submittedName>
        <fullName evidence="2">Chlorovirus glycoprotein repeat domain-containing protein</fullName>
    </submittedName>
</protein>
<dbReference type="Gene3D" id="2.40.300.10">
    <property type="entry name" value="Head decoration protein D"/>
    <property type="match status" value="1"/>
</dbReference>
<dbReference type="Gene3D" id="4.10.80.40">
    <property type="entry name" value="succinate dehydrogenase protein domain"/>
    <property type="match status" value="1"/>
</dbReference>
<sequence>GSQLTGIIPTIPSVLSADIRGNLVGNYANVSNIIASSGNIANVIFASDGNVTTSGFYFGNGSQLTGIIPTIPSVLTADIRGNLVGNYSNVSNIIATFGNISNVLFNAGNVTTSGFYFGNGSQLSGITATIPSVLTADLRGNVIGLYSNVSNVIVSGQVNVVGNIIANTFLGNSFSLLNGQFSDRDLMNVYSTSGNYTGVVLKMLSSNPLDDGFTFIECDVNNGSTLVAPFSVTGRGNVNSTSSISVIDPTANIIRFRAANSGVIRANVLTNTLNIIGCHATSDLFSANMLDLQTGRSQTNLFNFIDCSVSNGATSVFRVQGDGNVIASFANIIAANIGNVGIENGNVITNLVLSRFGNIANVRIENGNITGNVVNVNNVTSTTANIASIAMINGNILAPGDILATANISVGADGVFKGPGVSNNAILLRGIGNTATNNQYSIGAPAGFMRFSVPSSTTAYYNFLNGTDTIATLGPQGILSRSFDSSVVVGQVIANSSTYSGTVFRTEANRNSSTAFTHLACNGLNGNVFRVRGDGTTYGVGAFQTSGADYAEMMEWEDKNPTFEDRRGYPVVLSGNGKIRIASLSDDYNDIIGVVSSNPSMVADMAWDQWGGKYLKDKFGMKLSNTIYYLANISNENEFTRVGPDTIPPQGYFVKTAQDYILNPQYNSNIAYVERNDRPEWDPIGFVGKLRVRHGCLVHPSWKPIKVIDDHVDVGNAAAQVTEYLIGVTPNHILSQKVYDLEQTINVLVGQVQMLLGNI</sequence>
<dbReference type="KEGG" id="vg:40525489"/>
<dbReference type="Pfam" id="PF06598">
    <property type="entry name" value="Chlorovi_GP_rpt"/>
    <property type="match status" value="3"/>
</dbReference>
<dbReference type="Pfam" id="PF11962">
    <property type="entry name" value="Peptidase_G2"/>
    <property type="match status" value="1"/>
</dbReference>
<dbReference type="InterPro" id="IPR010568">
    <property type="entry name" value="Chlorovirusi_glycop_rpt"/>
</dbReference>